<proteinExistence type="predicted"/>
<sequence length="104" mass="10077">MISLVRRAVAGVVAALVVLLGVSIPSIAAAETTSPKPSPSAASTLSPGATAKASPTAESTDDSDDGSGPDDSQGAAPDDSRQAWALGAAGLLAVIAAAVVLLRR</sequence>
<dbReference type="Proteomes" id="UP000226079">
    <property type="component" value="Unassembled WGS sequence"/>
</dbReference>
<evidence type="ECO:0000256" key="3">
    <source>
        <dbReference type="SAM" id="SignalP"/>
    </source>
</evidence>
<organism evidence="4 5">
    <name type="scientific">Propionicimonas paludicola</name>
    <dbReference type="NCBI Taxonomy" id="185243"/>
    <lineage>
        <taxon>Bacteria</taxon>
        <taxon>Bacillati</taxon>
        <taxon>Actinomycetota</taxon>
        <taxon>Actinomycetes</taxon>
        <taxon>Propionibacteriales</taxon>
        <taxon>Nocardioidaceae</taxon>
        <taxon>Propionicimonas</taxon>
    </lineage>
</organism>
<feature type="chain" id="PRO_5039674082" evidence="3">
    <location>
        <begin position="29"/>
        <end position="104"/>
    </location>
</feature>
<feature type="transmembrane region" description="Helical" evidence="2">
    <location>
        <begin position="83"/>
        <end position="102"/>
    </location>
</feature>
<protein>
    <submittedName>
        <fullName evidence="4">Tryptophan-associated transmembrane protein</fullName>
    </submittedName>
</protein>
<feature type="compositionally biased region" description="Acidic residues" evidence="1">
    <location>
        <begin position="59"/>
        <end position="68"/>
    </location>
</feature>
<keyword evidence="5" id="KW-1185">Reference proteome</keyword>
<accession>A0A2A9CV81</accession>
<evidence type="ECO:0000313" key="5">
    <source>
        <dbReference type="Proteomes" id="UP000226079"/>
    </source>
</evidence>
<keyword evidence="2 4" id="KW-0812">Transmembrane</keyword>
<evidence type="ECO:0000256" key="1">
    <source>
        <dbReference type="SAM" id="MobiDB-lite"/>
    </source>
</evidence>
<comment type="caution">
    <text evidence="4">The sequence shown here is derived from an EMBL/GenBank/DDBJ whole genome shotgun (WGS) entry which is preliminary data.</text>
</comment>
<evidence type="ECO:0000256" key="2">
    <source>
        <dbReference type="SAM" id="Phobius"/>
    </source>
</evidence>
<dbReference type="RefSeq" id="WP_098460904.1">
    <property type="nucleotide sequence ID" value="NZ_PDJC01000001.1"/>
</dbReference>
<dbReference type="EMBL" id="PDJC01000001">
    <property type="protein sequence ID" value="PFG17479.1"/>
    <property type="molecule type" value="Genomic_DNA"/>
</dbReference>
<evidence type="ECO:0000313" key="4">
    <source>
        <dbReference type="EMBL" id="PFG17479.1"/>
    </source>
</evidence>
<name>A0A2A9CV81_9ACTN</name>
<feature type="compositionally biased region" description="Low complexity" evidence="1">
    <location>
        <begin position="30"/>
        <end position="51"/>
    </location>
</feature>
<feature type="region of interest" description="Disordered" evidence="1">
    <location>
        <begin position="30"/>
        <end position="80"/>
    </location>
</feature>
<gene>
    <name evidence="4" type="ORF">ATK74_2050</name>
</gene>
<reference evidence="4 5" key="1">
    <citation type="submission" date="2017-10" db="EMBL/GenBank/DDBJ databases">
        <title>Sequencing the genomes of 1000 actinobacteria strains.</title>
        <authorList>
            <person name="Klenk H.-P."/>
        </authorList>
    </citation>
    <scope>NUCLEOTIDE SEQUENCE [LARGE SCALE GENOMIC DNA]</scope>
    <source>
        <strain evidence="4 5">DSM 15597</strain>
    </source>
</reference>
<keyword evidence="2" id="KW-1133">Transmembrane helix</keyword>
<keyword evidence="2" id="KW-0472">Membrane</keyword>
<keyword evidence="3" id="KW-0732">Signal</keyword>
<dbReference type="AlphaFoldDB" id="A0A2A9CV81"/>
<feature type="signal peptide" evidence="3">
    <location>
        <begin position="1"/>
        <end position="28"/>
    </location>
</feature>